<dbReference type="AlphaFoldDB" id="A0A6M0H327"/>
<dbReference type="PANTHER" id="PTHR36925">
    <property type="entry name" value="COBALT-PRECORRIN-6A REDUCTASE"/>
    <property type="match status" value="1"/>
</dbReference>
<dbReference type="GO" id="GO:0016994">
    <property type="term" value="F:precorrin-6A reductase activity"/>
    <property type="evidence" value="ECO:0007669"/>
    <property type="project" value="InterPro"/>
</dbReference>
<accession>A0A6M0H327</accession>
<protein>
    <submittedName>
        <fullName evidence="4">Cobalt-precorrin-6A reductase</fullName>
        <ecNumber evidence="4">1.3.1.106</ecNumber>
    </submittedName>
</protein>
<comment type="caution">
    <text evidence="4">The sequence shown here is derived from an EMBL/GenBank/DDBJ whole genome shotgun (WGS) entry which is preliminary data.</text>
</comment>
<dbReference type="InterPro" id="IPR003723">
    <property type="entry name" value="Precorrin-6x_reduct"/>
</dbReference>
<comment type="pathway">
    <text evidence="1">Cofactor biosynthesis; adenosylcobalamin biosynthesis.</text>
</comment>
<dbReference type="NCBIfam" id="NF005970">
    <property type="entry name" value="PRK08057.1-4"/>
    <property type="match status" value="1"/>
</dbReference>
<evidence type="ECO:0000256" key="3">
    <source>
        <dbReference type="ARBA" id="ARBA00023002"/>
    </source>
</evidence>
<evidence type="ECO:0000313" key="4">
    <source>
        <dbReference type="EMBL" id="NEU05156.1"/>
    </source>
</evidence>
<proteinExistence type="predicted"/>
<evidence type="ECO:0000256" key="2">
    <source>
        <dbReference type="ARBA" id="ARBA00022573"/>
    </source>
</evidence>
<keyword evidence="5" id="KW-1185">Reference proteome</keyword>
<dbReference type="PANTHER" id="PTHR36925:SF1">
    <property type="entry name" value="COBALT-PRECORRIN-6A REDUCTASE"/>
    <property type="match status" value="1"/>
</dbReference>
<sequence>MIGLILGTSEGKIIVEKLNKYTDDLFISVASSYGATILSSGKFKILNDKPLKKEELKEILLKNNVTKLVDASHPYALEITKNAMEVCDELKIDYIRFERKSIIKSYCDVENIIEVESYEELYSILKGIKGTILNTTGSRNIEKILNLHLENRIIHRVLPTLKVLQECEGLKVKVEDIIAMKGPFSKELNLSFIDEFHIKVMLLKDSGVNGGTMEKLEAIKERGILGVVIGRKNIKYDVVFDNEEKLVQYLTKERGNYNE</sequence>
<organism evidence="4 5">
    <name type="scientific">Clostridium senegalense</name>
    <dbReference type="NCBI Taxonomy" id="1465809"/>
    <lineage>
        <taxon>Bacteria</taxon>
        <taxon>Bacillati</taxon>
        <taxon>Bacillota</taxon>
        <taxon>Clostridia</taxon>
        <taxon>Eubacteriales</taxon>
        <taxon>Clostridiaceae</taxon>
        <taxon>Clostridium</taxon>
    </lineage>
</organism>
<gene>
    <name evidence="4" type="ORF">G3M99_09870</name>
</gene>
<dbReference type="Proteomes" id="UP000481872">
    <property type="component" value="Unassembled WGS sequence"/>
</dbReference>
<dbReference type="NCBIfam" id="TIGR00715">
    <property type="entry name" value="precor6x_red"/>
    <property type="match status" value="1"/>
</dbReference>
<dbReference type="EC" id="1.3.1.106" evidence="4"/>
<keyword evidence="2" id="KW-0169">Cobalamin biosynthesis</keyword>
<dbReference type="EMBL" id="JAAGPU010000016">
    <property type="protein sequence ID" value="NEU05156.1"/>
    <property type="molecule type" value="Genomic_DNA"/>
</dbReference>
<name>A0A6M0H327_9CLOT</name>
<dbReference type="Pfam" id="PF02571">
    <property type="entry name" value="CbiJ"/>
    <property type="match status" value="1"/>
</dbReference>
<evidence type="ECO:0000256" key="1">
    <source>
        <dbReference type="ARBA" id="ARBA00004953"/>
    </source>
</evidence>
<evidence type="ECO:0000313" key="5">
    <source>
        <dbReference type="Proteomes" id="UP000481872"/>
    </source>
</evidence>
<dbReference type="GO" id="GO:0009236">
    <property type="term" value="P:cobalamin biosynthetic process"/>
    <property type="evidence" value="ECO:0007669"/>
    <property type="project" value="UniProtKB-UniPathway"/>
</dbReference>
<dbReference type="RefSeq" id="WP_199870039.1">
    <property type="nucleotide sequence ID" value="NZ_JAAGPU010000016.1"/>
</dbReference>
<dbReference type="UniPathway" id="UPA00148"/>
<dbReference type="PROSITE" id="PS51014">
    <property type="entry name" value="COBK_CBIJ"/>
    <property type="match status" value="1"/>
</dbReference>
<reference evidence="4 5" key="1">
    <citation type="submission" date="2020-02" db="EMBL/GenBank/DDBJ databases">
        <title>Genome assembly of a novel Clostridium senegalense strain.</title>
        <authorList>
            <person name="Gupta T.B."/>
            <person name="Jauregui R."/>
            <person name="Maclean P."/>
            <person name="Nawarathana A."/>
            <person name="Brightwell G."/>
        </authorList>
    </citation>
    <scope>NUCLEOTIDE SEQUENCE [LARGE SCALE GENOMIC DNA]</scope>
    <source>
        <strain evidence="4 5">AGRFS4</strain>
    </source>
</reference>
<keyword evidence="3 4" id="KW-0560">Oxidoreductase</keyword>